<protein>
    <recommendedName>
        <fullName evidence="3">Reverse transcriptase domain-containing protein</fullName>
    </recommendedName>
</protein>
<proteinExistence type="predicted"/>
<reference evidence="1 2" key="1">
    <citation type="submission" date="2018-07" db="EMBL/GenBank/DDBJ databases">
        <title>A high quality draft genome assembly of the barn swallow (H. rustica rustica).</title>
        <authorList>
            <person name="Formenti G."/>
            <person name="Chiara M."/>
            <person name="Poveda L."/>
            <person name="Francoijs K.-J."/>
            <person name="Bonisoli-Alquati A."/>
            <person name="Canova L."/>
            <person name="Gianfranceschi L."/>
            <person name="Horner D.S."/>
            <person name="Saino N."/>
        </authorList>
    </citation>
    <scope>NUCLEOTIDE SEQUENCE [LARGE SCALE GENOMIC DNA]</scope>
    <source>
        <strain evidence="1">Chelidonia</strain>
        <tissue evidence="1">Blood</tissue>
    </source>
</reference>
<accession>A0A3M0KIR3</accession>
<dbReference type="OrthoDB" id="416454at2759"/>
<dbReference type="EMBL" id="QRBI01000120">
    <property type="protein sequence ID" value="RMC07077.1"/>
    <property type="molecule type" value="Genomic_DNA"/>
</dbReference>
<keyword evidence="2" id="KW-1185">Reference proteome</keyword>
<dbReference type="AlphaFoldDB" id="A0A3M0KIR3"/>
<sequence length="133" mass="14322">MDQGLLRRENSRQIPEKLEAVTLACGKDKVKCIAAATGLSSFPATMNPEPTLKLAFLRNWVARDVERKLAELSGSEITGTKSSWRPVISFVSQGSILILIQFNTLISDLDDGGIKSVASKFADDTKLGGVVDG</sequence>
<name>A0A3M0KIR3_HIRRU</name>
<dbReference type="STRING" id="333673.A0A3M0KIR3"/>
<evidence type="ECO:0008006" key="3">
    <source>
        <dbReference type="Google" id="ProtNLM"/>
    </source>
</evidence>
<organism evidence="1 2">
    <name type="scientific">Hirundo rustica rustica</name>
    <dbReference type="NCBI Taxonomy" id="333673"/>
    <lineage>
        <taxon>Eukaryota</taxon>
        <taxon>Metazoa</taxon>
        <taxon>Chordata</taxon>
        <taxon>Craniata</taxon>
        <taxon>Vertebrata</taxon>
        <taxon>Euteleostomi</taxon>
        <taxon>Archelosauria</taxon>
        <taxon>Archosauria</taxon>
        <taxon>Dinosauria</taxon>
        <taxon>Saurischia</taxon>
        <taxon>Theropoda</taxon>
        <taxon>Coelurosauria</taxon>
        <taxon>Aves</taxon>
        <taxon>Neognathae</taxon>
        <taxon>Neoaves</taxon>
        <taxon>Telluraves</taxon>
        <taxon>Australaves</taxon>
        <taxon>Passeriformes</taxon>
        <taxon>Sylvioidea</taxon>
        <taxon>Hirundinidae</taxon>
        <taxon>Hirundo</taxon>
    </lineage>
</organism>
<gene>
    <name evidence="1" type="ORF">DUI87_16533</name>
</gene>
<evidence type="ECO:0000313" key="2">
    <source>
        <dbReference type="Proteomes" id="UP000269221"/>
    </source>
</evidence>
<comment type="caution">
    <text evidence="1">The sequence shown here is derived from an EMBL/GenBank/DDBJ whole genome shotgun (WGS) entry which is preliminary data.</text>
</comment>
<evidence type="ECO:0000313" key="1">
    <source>
        <dbReference type="EMBL" id="RMC07077.1"/>
    </source>
</evidence>
<dbReference type="Proteomes" id="UP000269221">
    <property type="component" value="Unassembled WGS sequence"/>
</dbReference>